<dbReference type="Gene3D" id="2.40.340.10">
    <property type="entry name" value="MoeA, C-terminal, domain IV"/>
    <property type="match status" value="1"/>
</dbReference>
<dbReference type="InterPro" id="IPR005110">
    <property type="entry name" value="MoeA_linker/N"/>
</dbReference>
<keyword evidence="9 13" id="KW-0479">Metal-binding</keyword>
<dbReference type="SUPFAM" id="SSF63867">
    <property type="entry name" value="MoeA C-terminal domain-like"/>
    <property type="match status" value="1"/>
</dbReference>
<evidence type="ECO:0000256" key="10">
    <source>
        <dbReference type="ARBA" id="ARBA00022842"/>
    </source>
</evidence>
<protein>
    <recommendedName>
        <fullName evidence="6 13">Molybdopterin molybdenumtransferase</fullName>
        <ecNumber evidence="5 13">2.10.1.1</ecNumber>
    </recommendedName>
</protein>
<evidence type="ECO:0000256" key="6">
    <source>
        <dbReference type="ARBA" id="ARBA00021108"/>
    </source>
</evidence>
<dbReference type="Proteomes" id="UP000595349">
    <property type="component" value="Chromosome"/>
</dbReference>
<evidence type="ECO:0000256" key="2">
    <source>
        <dbReference type="ARBA" id="ARBA00002901"/>
    </source>
</evidence>
<organism evidence="15 16">
    <name type="scientific">Salicibibacter cibi</name>
    <dbReference type="NCBI Taxonomy" id="2743001"/>
    <lineage>
        <taxon>Bacteria</taxon>
        <taxon>Bacillati</taxon>
        <taxon>Bacillota</taxon>
        <taxon>Bacilli</taxon>
        <taxon>Bacillales</taxon>
        <taxon>Bacillaceae</taxon>
        <taxon>Salicibibacter</taxon>
    </lineage>
</organism>
<proteinExistence type="inferred from homology"/>
<keyword evidence="16" id="KW-1185">Reference proteome</keyword>
<evidence type="ECO:0000256" key="11">
    <source>
        <dbReference type="ARBA" id="ARBA00023150"/>
    </source>
</evidence>
<dbReference type="EMBL" id="CP054706">
    <property type="protein sequence ID" value="QQK78794.1"/>
    <property type="molecule type" value="Genomic_DNA"/>
</dbReference>
<dbReference type="PANTHER" id="PTHR10192:SF5">
    <property type="entry name" value="GEPHYRIN"/>
    <property type="match status" value="1"/>
</dbReference>
<dbReference type="InterPro" id="IPR036135">
    <property type="entry name" value="MoeA_linker/N_sf"/>
</dbReference>
<accession>A0A7T7CE86</accession>
<comment type="function">
    <text evidence="2 13">Catalyzes the insertion of molybdate into adenylated molybdopterin with the concomitant release of AMP.</text>
</comment>
<dbReference type="SUPFAM" id="SSF63882">
    <property type="entry name" value="MoeA N-terminal region -like"/>
    <property type="match status" value="1"/>
</dbReference>
<dbReference type="Pfam" id="PF03454">
    <property type="entry name" value="MoeA_C"/>
    <property type="match status" value="1"/>
</dbReference>
<dbReference type="FunFam" id="3.40.980.10:FF:000004">
    <property type="entry name" value="Molybdopterin molybdenumtransferase"/>
    <property type="match status" value="1"/>
</dbReference>
<dbReference type="FunFam" id="2.170.190.11:FF:000001">
    <property type="entry name" value="Molybdopterin molybdenumtransferase"/>
    <property type="match status" value="1"/>
</dbReference>
<dbReference type="Gene3D" id="3.90.105.10">
    <property type="entry name" value="Molybdopterin biosynthesis moea protein, domain 2"/>
    <property type="match status" value="1"/>
</dbReference>
<comment type="pathway">
    <text evidence="3 13">Cofactor biosynthesis; molybdopterin biosynthesis.</text>
</comment>
<keyword evidence="11 13" id="KW-0501">Molybdenum cofactor biosynthesis</keyword>
<evidence type="ECO:0000256" key="7">
    <source>
        <dbReference type="ARBA" id="ARBA00022505"/>
    </source>
</evidence>
<comment type="cofactor">
    <cofactor evidence="1 13">
        <name>Mg(2+)</name>
        <dbReference type="ChEBI" id="CHEBI:18420"/>
    </cofactor>
</comment>
<evidence type="ECO:0000313" key="15">
    <source>
        <dbReference type="EMBL" id="QQK78794.1"/>
    </source>
</evidence>
<evidence type="ECO:0000256" key="8">
    <source>
        <dbReference type="ARBA" id="ARBA00022679"/>
    </source>
</evidence>
<comment type="similarity">
    <text evidence="4 13">Belongs to the MoeA family.</text>
</comment>
<dbReference type="EC" id="2.10.1.1" evidence="5 13"/>
<dbReference type="InterPro" id="IPR005111">
    <property type="entry name" value="MoeA_C_domain_IV"/>
</dbReference>
<evidence type="ECO:0000256" key="5">
    <source>
        <dbReference type="ARBA" id="ARBA00013269"/>
    </source>
</evidence>
<keyword evidence="8 13" id="KW-0808">Transferase</keyword>
<evidence type="ECO:0000256" key="3">
    <source>
        <dbReference type="ARBA" id="ARBA00005046"/>
    </source>
</evidence>
<dbReference type="InterPro" id="IPR036425">
    <property type="entry name" value="MoaB/Mog-like_dom_sf"/>
</dbReference>
<keyword evidence="10 13" id="KW-0460">Magnesium</keyword>
<keyword evidence="7 13" id="KW-0500">Molybdenum</keyword>
<dbReference type="RefSeq" id="WP_200087437.1">
    <property type="nucleotide sequence ID" value="NZ_CP054706.1"/>
</dbReference>
<dbReference type="InterPro" id="IPR036688">
    <property type="entry name" value="MoeA_C_domain_IV_sf"/>
</dbReference>
<dbReference type="GO" id="GO:0006777">
    <property type="term" value="P:Mo-molybdopterin cofactor biosynthetic process"/>
    <property type="evidence" value="ECO:0007669"/>
    <property type="project" value="UniProtKB-UniRule"/>
</dbReference>
<dbReference type="InterPro" id="IPR038987">
    <property type="entry name" value="MoeA-like"/>
</dbReference>
<dbReference type="GO" id="GO:0061599">
    <property type="term" value="F:molybdopterin molybdotransferase activity"/>
    <property type="evidence" value="ECO:0007669"/>
    <property type="project" value="UniProtKB-UniRule"/>
</dbReference>
<dbReference type="SMART" id="SM00852">
    <property type="entry name" value="MoCF_biosynth"/>
    <property type="match status" value="1"/>
</dbReference>
<evidence type="ECO:0000256" key="4">
    <source>
        <dbReference type="ARBA" id="ARBA00010763"/>
    </source>
</evidence>
<evidence type="ECO:0000256" key="12">
    <source>
        <dbReference type="ARBA" id="ARBA00047317"/>
    </source>
</evidence>
<dbReference type="NCBIfam" id="NF045515">
    <property type="entry name" value="Glp_gephyrin"/>
    <property type="match status" value="1"/>
</dbReference>
<dbReference type="PANTHER" id="PTHR10192">
    <property type="entry name" value="MOLYBDOPTERIN BIOSYNTHESIS PROTEIN"/>
    <property type="match status" value="1"/>
</dbReference>
<comment type="catalytic activity">
    <reaction evidence="12">
        <text>adenylyl-molybdopterin + molybdate = Mo-molybdopterin + AMP + H(+)</text>
        <dbReference type="Rhea" id="RHEA:35047"/>
        <dbReference type="ChEBI" id="CHEBI:15378"/>
        <dbReference type="ChEBI" id="CHEBI:36264"/>
        <dbReference type="ChEBI" id="CHEBI:62727"/>
        <dbReference type="ChEBI" id="CHEBI:71302"/>
        <dbReference type="ChEBI" id="CHEBI:456215"/>
        <dbReference type="EC" id="2.10.1.1"/>
    </reaction>
</comment>
<dbReference type="Pfam" id="PF00994">
    <property type="entry name" value="MoCF_biosynth"/>
    <property type="match status" value="1"/>
</dbReference>
<dbReference type="Pfam" id="PF03453">
    <property type="entry name" value="MoeA_N"/>
    <property type="match status" value="1"/>
</dbReference>
<dbReference type="AlphaFoldDB" id="A0A7T7CE86"/>
<sequence>MVEKRKPIPVDEAVRAVMNVGGNEAKKETIPLANSYGRVLAEDLVADHDVPSFDRSPYDGFAIRAEDSAGANRNRPVHFRVIGEIGAGTVFPREVNAGEAVRIMTGAQIPNGCDAVVMLELVDEDSEEDISIKRAFSSGDNISFQGEDTEKGAKLVPKGTLVDPGVVALLATFGYVEVPVAIRPRVGIIATGSELLDVHEPLEPGKIRNSNAYMMAAQVERVGGEPVLLGKLPDDLNACVEAVSNALQEVDVLITTGGASVGDYDYVPDIIERLGGNPLFNKVAMRPGSVTTVAEINGQLFFGLSGNPSACFVGFELFVRPILCRSLFFDKPHLKRTKATLGKDYPKPNPFTRFVRATLEEDEGRFVAKPGGLDKSGSVTSIAGADVLIALPGGSRGYEAGMGVDIFLLEDHKGSEWPWDNIVASYKS</sequence>
<evidence type="ECO:0000259" key="14">
    <source>
        <dbReference type="SMART" id="SM00852"/>
    </source>
</evidence>
<evidence type="ECO:0000256" key="13">
    <source>
        <dbReference type="RuleBase" id="RU365090"/>
    </source>
</evidence>
<dbReference type="CDD" id="cd00887">
    <property type="entry name" value="MoeA"/>
    <property type="match status" value="1"/>
</dbReference>
<gene>
    <name evidence="15" type="ORF">HUG20_01985</name>
</gene>
<name>A0A7T7CE86_9BACI</name>
<dbReference type="UniPathway" id="UPA00344"/>
<dbReference type="InterPro" id="IPR001453">
    <property type="entry name" value="MoaB/Mog_dom"/>
</dbReference>
<dbReference type="SUPFAM" id="SSF53218">
    <property type="entry name" value="Molybdenum cofactor biosynthesis proteins"/>
    <property type="match status" value="1"/>
</dbReference>
<dbReference type="GO" id="GO:0046872">
    <property type="term" value="F:metal ion binding"/>
    <property type="evidence" value="ECO:0007669"/>
    <property type="project" value="UniProtKB-UniRule"/>
</dbReference>
<reference evidence="15 16" key="1">
    <citation type="submission" date="2020-06" db="EMBL/GenBank/DDBJ databases">
        <title>Genomic analysis of Salicibibacter sp. NKC21-4.</title>
        <authorList>
            <person name="Oh Y.J."/>
        </authorList>
    </citation>
    <scope>NUCLEOTIDE SEQUENCE [LARGE SCALE GENOMIC DNA]</scope>
    <source>
        <strain evidence="15 16">NKC21-4</strain>
    </source>
</reference>
<dbReference type="Gene3D" id="3.40.980.10">
    <property type="entry name" value="MoaB/Mog-like domain"/>
    <property type="match status" value="1"/>
</dbReference>
<dbReference type="KEGG" id="scib:HUG20_01985"/>
<dbReference type="NCBIfam" id="TIGR00177">
    <property type="entry name" value="molyb_syn"/>
    <property type="match status" value="1"/>
</dbReference>
<feature type="domain" description="MoaB/Mog" evidence="14">
    <location>
        <begin position="187"/>
        <end position="325"/>
    </location>
</feature>
<evidence type="ECO:0000256" key="1">
    <source>
        <dbReference type="ARBA" id="ARBA00001946"/>
    </source>
</evidence>
<evidence type="ECO:0000256" key="9">
    <source>
        <dbReference type="ARBA" id="ARBA00022723"/>
    </source>
</evidence>
<evidence type="ECO:0000313" key="16">
    <source>
        <dbReference type="Proteomes" id="UP000595349"/>
    </source>
</evidence>
<dbReference type="Gene3D" id="2.170.190.11">
    <property type="entry name" value="Molybdopterin biosynthesis moea protein, domain 3"/>
    <property type="match status" value="1"/>
</dbReference>
<dbReference type="GO" id="GO:0005829">
    <property type="term" value="C:cytosol"/>
    <property type="evidence" value="ECO:0007669"/>
    <property type="project" value="TreeGrafter"/>
</dbReference>